<feature type="transmembrane region" description="Helical" evidence="4">
    <location>
        <begin position="16"/>
        <end position="36"/>
    </location>
</feature>
<gene>
    <name evidence="6" type="ORF">HOP60_13735</name>
</gene>
<evidence type="ECO:0000256" key="2">
    <source>
        <dbReference type="SAM" id="Coils"/>
    </source>
</evidence>
<dbReference type="NCBIfam" id="TIGR01730">
    <property type="entry name" value="RND_mfp"/>
    <property type="match status" value="1"/>
</dbReference>
<evidence type="ECO:0000256" key="3">
    <source>
        <dbReference type="SAM" id="MobiDB-lite"/>
    </source>
</evidence>
<evidence type="ECO:0000256" key="1">
    <source>
        <dbReference type="ARBA" id="ARBA00009477"/>
    </source>
</evidence>
<proteinExistence type="inferred from homology"/>
<comment type="similarity">
    <text evidence="1">Belongs to the membrane fusion protein (MFP) (TC 8.A.1) family.</text>
</comment>
<protein>
    <submittedName>
        <fullName evidence="6">Efflux RND transporter periplasmic adaptor subunit</fullName>
    </submittedName>
</protein>
<keyword evidence="4" id="KW-0812">Transmembrane</keyword>
<evidence type="ECO:0000313" key="6">
    <source>
        <dbReference type="EMBL" id="MCE8047783.1"/>
    </source>
</evidence>
<dbReference type="Gene3D" id="1.10.287.470">
    <property type="entry name" value="Helix hairpin bin"/>
    <property type="match status" value="1"/>
</dbReference>
<feature type="coiled-coil region" evidence="2">
    <location>
        <begin position="110"/>
        <end position="175"/>
    </location>
</feature>
<accession>A0ABS9B796</accession>
<evidence type="ECO:0000259" key="5">
    <source>
        <dbReference type="Pfam" id="PF25954"/>
    </source>
</evidence>
<evidence type="ECO:0000256" key="4">
    <source>
        <dbReference type="SAM" id="Phobius"/>
    </source>
</evidence>
<keyword evidence="7" id="KW-1185">Reference proteome</keyword>
<dbReference type="Pfam" id="PF25954">
    <property type="entry name" value="Beta-barrel_RND_2"/>
    <property type="match status" value="1"/>
</dbReference>
<dbReference type="InterPro" id="IPR006143">
    <property type="entry name" value="RND_pump_MFP"/>
</dbReference>
<feature type="compositionally biased region" description="Basic and acidic residues" evidence="3">
    <location>
        <begin position="353"/>
        <end position="371"/>
    </location>
</feature>
<keyword evidence="2" id="KW-0175">Coiled coil</keyword>
<keyword evidence="4" id="KW-1133">Transmembrane helix</keyword>
<dbReference type="Gene3D" id="2.40.50.100">
    <property type="match status" value="1"/>
</dbReference>
<dbReference type="PANTHER" id="PTHR30469">
    <property type="entry name" value="MULTIDRUG RESISTANCE PROTEIN MDTA"/>
    <property type="match status" value="1"/>
</dbReference>
<feature type="domain" description="CusB-like beta-barrel" evidence="5">
    <location>
        <begin position="212"/>
        <end position="279"/>
    </location>
</feature>
<name>A0ABS9B796_9GAMM</name>
<evidence type="ECO:0000313" key="7">
    <source>
        <dbReference type="Proteomes" id="UP001320154"/>
    </source>
</evidence>
<dbReference type="Gene3D" id="2.40.30.170">
    <property type="match status" value="1"/>
</dbReference>
<organism evidence="6 7">
    <name type="scientific">Billgrantia desiderata</name>
    <dbReference type="NCBI Taxonomy" id="52021"/>
    <lineage>
        <taxon>Bacteria</taxon>
        <taxon>Pseudomonadati</taxon>
        <taxon>Pseudomonadota</taxon>
        <taxon>Gammaproteobacteria</taxon>
        <taxon>Oceanospirillales</taxon>
        <taxon>Halomonadaceae</taxon>
        <taxon>Billgrantia</taxon>
    </lineage>
</organism>
<dbReference type="PANTHER" id="PTHR30469:SF29">
    <property type="entry name" value="BLR2860 PROTEIN"/>
    <property type="match status" value="1"/>
</dbReference>
<dbReference type="EMBL" id="JABFTQ010000008">
    <property type="protein sequence ID" value="MCE8047783.1"/>
    <property type="molecule type" value="Genomic_DNA"/>
</dbReference>
<dbReference type="Proteomes" id="UP001320154">
    <property type="component" value="Unassembled WGS sequence"/>
</dbReference>
<feature type="region of interest" description="Disordered" evidence="3">
    <location>
        <begin position="351"/>
        <end position="371"/>
    </location>
</feature>
<comment type="caution">
    <text evidence="6">The sequence shown here is derived from an EMBL/GenBank/DDBJ whole genome shotgun (WGS) entry which is preliminary data.</text>
</comment>
<dbReference type="SUPFAM" id="SSF111369">
    <property type="entry name" value="HlyD-like secretion proteins"/>
    <property type="match status" value="1"/>
</dbReference>
<reference evidence="6 7" key="1">
    <citation type="journal article" date="2021" name="Front. Microbiol.">
        <title>Aerobic Denitrification and Heterotrophic Sulfur Oxidation in the Genus Halomonas Revealed by Six Novel Species Characterizations and Genome-Based Analysis.</title>
        <authorList>
            <person name="Wang L."/>
            <person name="Shao Z."/>
        </authorList>
    </citation>
    <scope>NUCLEOTIDE SEQUENCE [LARGE SCALE GENOMIC DNA]</scope>
    <source>
        <strain evidence="6 7">MCCC 1A05748</strain>
    </source>
</reference>
<keyword evidence="4" id="KW-0472">Membrane</keyword>
<dbReference type="InterPro" id="IPR058792">
    <property type="entry name" value="Beta-barrel_RND_2"/>
</dbReference>
<sequence length="371" mass="40214">MPKRSGLRARLTDPTHLVFIAIIVLVVAWIGSGMLGREPPAPAEPSATRLASVAASWSEAEPITRRIVLYGDVQPTQIAMLRARTDGIVEEVVETGTEVAAGDSVGQLSVDDREVRLARAQAQVAAAQREHQATQRLVERNHATQSEAQARLAELEAARAELRGIELEIENTSLRAPAGGVINRVFAERGTYVSLGGEVLEVIDNDPLVAVVYVHQNAVARIQTGMLAEVHFIGAEMREGRVRFVAPIADADTRTFRVEVEVDNHDPPLPSGLSAEVVIPTDSVEAHRISAAQVRLDAEGQIGLHIVDEDDRIVFAPIEVVNARADGIWVTGLPERARVVTISQGTLAPGQRVDVRETPPEYLSDAREEVR</sequence>
<dbReference type="RefSeq" id="WP_234250941.1">
    <property type="nucleotide sequence ID" value="NZ_JABFTQ010000008.1"/>
</dbReference>